<comment type="similarity">
    <text evidence="4 13">Belongs to the glycosyl hydrolase 10 (cellulase F) family.</text>
</comment>
<dbReference type="SMART" id="SM00633">
    <property type="entry name" value="Glyco_10"/>
    <property type="match status" value="1"/>
</dbReference>
<dbReference type="InterPro" id="IPR000254">
    <property type="entry name" value="CBD"/>
</dbReference>
<dbReference type="EC" id="3.2.1.8" evidence="13"/>
<dbReference type="PROSITE" id="PS00591">
    <property type="entry name" value="GH10_1"/>
    <property type="match status" value="1"/>
</dbReference>
<dbReference type="GO" id="GO:0005576">
    <property type="term" value="C:extracellular region"/>
    <property type="evidence" value="ECO:0007669"/>
    <property type="project" value="UniProtKB-SubCell"/>
</dbReference>
<protein>
    <recommendedName>
        <fullName evidence="13">Beta-xylanase</fullName>
        <ecNumber evidence="13">3.2.1.8</ecNumber>
    </recommendedName>
</protein>
<reference evidence="18 19" key="1">
    <citation type="journal article" date="2018" name="Nat. Ecol. Evol.">
        <title>Pezizomycetes genomes reveal the molecular basis of ectomycorrhizal truffle lifestyle.</title>
        <authorList>
            <person name="Murat C."/>
            <person name="Payen T."/>
            <person name="Noel B."/>
            <person name="Kuo A."/>
            <person name="Morin E."/>
            <person name="Chen J."/>
            <person name="Kohler A."/>
            <person name="Krizsan K."/>
            <person name="Balestrini R."/>
            <person name="Da Silva C."/>
            <person name="Montanini B."/>
            <person name="Hainaut M."/>
            <person name="Levati E."/>
            <person name="Barry K.W."/>
            <person name="Belfiori B."/>
            <person name="Cichocki N."/>
            <person name="Clum A."/>
            <person name="Dockter R.B."/>
            <person name="Fauchery L."/>
            <person name="Guy J."/>
            <person name="Iotti M."/>
            <person name="Le Tacon F."/>
            <person name="Lindquist E.A."/>
            <person name="Lipzen A."/>
            <person name="Malagnac F."/>
            <person name="Mello A."/>
            <person name="Molinier V."/>
            <person name="Miyauchi S."/>
            <person name="Poulain J."/>
            <person name="Riccioni C."/>
            <person name="Rubini A."/>
            <person name="Sitrit Y."/>
            <person name="Splivallo R."/>
            <person name="Traeger S."/>
            <person name="Wang M."/>
            <person name="Zifcakova L."/>
            <person name="Wipf D."/>
            <person name="Zambonelli A."/>
            <person name="Paolocci F."/>
            <person name="Nowrousian M."/>
            <person name="Ottonello S."/>
            <person name="Baldrian P."/>
            <person name="Spatafora J.W."/>
            <person name="Henrissat B."/>
            <person name="Nagy L.G."/>
            <person name="Aury J.M."/>
            <person name="Wincker P."/>
            <person name="Grigoriev I.V."/>
            <person name="Bonfante P."/>
            <person name="Martin F.M."/>
        </authorList>
    </citation>
    <scope>NUCLEOTIDE SEQUENCE [LARGE SCALE GENOMIC DNA]</scope>
    <source>
        <strain evidence="18 19">RN42</strain>
    </source>
</reference>
<evidence type="ECO:0000259" key="17">
    <source>
        <dbReference type="PROSITE" id="PS51760"/>
    </source>
</evidence>
<dbReference type="PANTHER" id="PTHR31490">
    <property type="entry name" value="GLYCOSYL HYDROLASE"/>
    <property type="match status" value="1"/>
</dbReference>
<keyword evidence="9 13" id="KW-0119">Carbohydrate metabolism</keyword>
<dbReference type="InterPro" id="IPR044846">
    <property type="entry name" value="GH10"/>
</dbReference>
<evidence type="ECO:0000313" key="19">
    <source>
        <dbReference type="Proteomes" id="UP000275078"/>
    </source>
</evidence>
<evidence type="ECO:0000256" key="13">
    <source>
        <dbReference type="RuleBase" id="RU361174"/>
    </source>
</evidence>
<comment type="pathway">
    <text evidence="3">Glycan degradation; xylan degradation.</text>
</comment>
<evidence type="ECO:0000256" key="7">
    <source>
        <dbReference type="ARBA" id="ARBA00022729"/>
    </source>
</evidence>
<dbReference type="InterPro" id="IPR031158">
    <property type="entry name" value="GH10_AS"/>
</dbReference>
<accession>A0A3N4IAS6</accession>
<dbReference type="EMBL" id="ML119666">
    <property type="protein sequence ID" value="RPA83195.1"/>
    <property type="molecule type" value="Genomic_DNA"/>
</dbReference>
<evidence type="ECO:0000256" key="15">
    <source>
        <dbReference type="SAM" id="SignalP"/>
    </source>
</evidence>
<keyword evidence="7 15" id="KW-0732">Signal</keyword>
<dbReference type="PROSITE" id="PS51760">
    <property type="entry name" value="GH10_2"/>
    <property type="match status" value="1"/>
</dbReference>
<organism evidence="18 19">
    <name type="scientific">Ascobolus immersus RN42</name>
    <dbReference type="NCBI Taxonomy" id="1160509"/>
    <lineage>
        <taxon>Eukaryota</taxon>
        <taxon>Fungi</taxon>
        <taxon>Dikarya</taxon>
        <taxon>Ascomycota</taxon>
        <taxon>Pezizomycotina</taxon>
        <taxon>Pezizomycetes</taxon>
        <taxon>Pezizales</taxon>
        <taxon>Ascobolaceae</taxon>
        <taxon>Ascobolus</taxon>
    </lineage>
</organism>
<evidence type="ECO:0000256" key="8">
    <source>
        <dbReference type="ARBA" id="ARBA00022801"/>
    </source>
</evidence>
<evidence type="ECO:0000256" key="3">
    <source>
        <dbReference type="ARBA" id="ARBA00004851"/>
    </source>
</evidence>
<evidence type="ECO:0000256" key="9">
    <source>
        <dbReference type="ARBA" id="ARBA00023277"/>
    </source>
</evidence>
<dbReference type="GO" id="GO:0031176">
    <property type="term" value="F:endo-1,4-beta-xylanase activity"/>
    <property type="evidence" value="ECO:0007669"/>
    <property type="project" value="UniProtKB-EC"/>
</dbReference>
<feature type="signal peptide" evidence="15">
    <location>
        <begin position="1"/>
        <end position="19"/>
    </location>
</feature>
<evidence type="ECO:0000256" key="4">
    <source>
        <dbReference type="ARBA" id="ARBA00007495"/>
    </source>
</evidence>
<dbReference type="Proteomes" id="UP000275078">
    <property type="component" value="Unassembled WGS sequence"/>
</dbReference>
<evidence type="ECO:0000256" key="6">
    <source>
        <dbReference type="ARBA" id="ARBA00022651"/>
    </source>
</evidence>
<evidence type="ECO:0000256" key="14">
    <source>
        <dbReference type="SAM" id="MobiDB-lite"/>
    </source>
</evidence>
<evidence type="ECO:0000256" key="5">
    <source>
        <dbReference type="ARBA" id="ARBA00022525"/>
    </source>
</evidence>
<proteinExistence type="inferred from homology"/>
<comment type="subcellular location">
    <subcellularLocation>
        <location evidence="2">Secreted</location>
    </subcellularLocation>
</comment>
<gene>
    <name evidence="18" type="ORF">BJ508DRAFT_360637</name>
</gene>
<dbReference type="SUPFAM" id="SSF57180">
    <property type="entry name" value="Cellulose-binding domain"/>
    <property type="match status" value="1"/>
</dbReference>
<dbReference type="STRING" id="1160509.A0A3N4IAS6"/>
<dbReference type="Pfam" id="PF00331">
    <property type="entry name" value="Glyco_hydro_10"/>
    <property type="match status" value="1"/>
</dbReference>
<evidence type="ECO:0000256" key="10">
    <source>
        <dbReference type="ARBA" id="ARBA00023295"/>
    </source>
</evidence>
<name>A0A3N4IAS6_ASCIM</name>
<feature type="region of interest" description="Disordered" evidence="14">
    <location>
        <begin position="60"/>
        <end position="101"/>
    </location>
</feature>
<keyword evidence="10 13" id="KW-0326">Glycosidase</keyword>
<feature type="active site" description="Nucleophile" evidence="12">
    <location>
        <position position="337"/>
    </location>
</feature>
<evidence type="ECO:0000256" key="1">
    <source>
        <dbReference type="ARBA" id="ARBA00000681"/>
    </source>
</evidence>
<keyword evidence="11 13" id="KW-0624">Polysaccharide degradation</keyword>
<keyword evidence="19" id="KW-1185">Reference proteome</keyword>
<evidence type="ECO:0000256" key="11">
    <source>
        <dbReference type="ARBA" id="ARBA00023326"/>
    </source>
</evidence>
<evidence type="ECO:0000256" key="12">
    <source>
        <dbReference type="PROSITE-ProRule" id="PRU10061"/>
    </source>
</evidence>
<dbReference type="InterPro" id="IPR001000">
    <property type="entry name" value="GH10_dom"/>
</dbReference>
<dbReference type="SUPFAM" id="SSF51445">
    <property type="entry name" value="(Trans)glycosidases"/>
    <property type="match status" value="1"/>
</dbReference>
<keyword evidence="6 18" id="KW-0858">Xylan degradation</keyword>
<dbReference type="GO" id="GO:0030248">
    <property type="term" value="F:cellulose binding"/>
    <property type="evidence" value="ECO:0007669"/>
    <property type="project" value="InterPro"/>
</dbReference>
<evidence type="ECO:0000256" key="2">
    <source>
        <dbReference type="ARBA" id="ARBA00004613"/>
    </source>
</evidence>
<dbReference type="SMART" id="SM00236">
    <property type="entry name" value="fCBD"/>
    <property type="match status" value="1"/>
</dbReference>
<dbReference type="InterPro" id="IPR035971">
    <property type="entry name" value="CBD_sf"/>
</dbReference>
<dbReference type="GO" id="GO:0045493">
    <property type="term" value="P:xylan catabolic process"/>
    <property type="evidence" value="ECO:0007669"/>
    <property type="project" value="UniProtKB-KW"/>
</dbReference>
<dbReference type="PROSITE" id="PS51164">
    <property type="entry name" value="CBM1_2"/>
    <property type="match status" value="1"/>
</dbReference>
<feature type="domain" description="GH10" evidence="17">
    <location>
        <begin position="102"/>
        <end position="415"/>
    </location>
</feature>
<dbReference type="InterPro" id="IPR017853">
    <property type="entry name" value="GH"/>
</dbReference>
<dbReference type="AlphaFoldDB" id="A0A3N4IAS6"/>
<evidence type="ECO:0000313" key="18">
    <source>
        <dbReference type="EMBL" id="RPA83195.1"/>
    </source>
</evidence>
<dbReference type="Pfam" id="PF00734">
    <property type="entry name" value="CBM_1"/>
    <property type="match status" value="1"/>
</dbReference>
<sequence>MKFSLSVATVAMAISVANAQVGMWGQCGGNGYNGPTNCVSGATCQKLNDWYYQCLPGQAPQPTTTQAPPEPTTSVVIPPTTTSTGTTPTTTVAPPAGAPSAGPNGLHAKMVAKGRYYFGTAVDQNTLSQSVISNIVKEEFGMLTPENSMKWESTQPSRGQWRLDGGDYLVNYAQQNGKHVRGHTLLWHSQLPGWVSQINDAATLTQVLENHVTTLVTRWKGKIQHWDVANEVFEDNGQYRNSVFYRLLGERSIEIAFRAAAKADPNCKLYLNDYNLDYTSSKLTNFIALVNRLKAAGVPIHGVGTQSHLMVGNGAIPTFKNPLQMLHDTGLDVAITELDIRMKMPSDNSKVQQQSRDFQTVVKACLDLPRCVGITVWGVSDKDSWVPSTFQGEGDALLWNNNYQKKEAYTAVANALA</sequence>
<dbReference type="PROSITE" id="PS00562">
    <property type="entry name" value="CBM1_1"/>
    <property type="match status" value="1"/>
</dbReference>
<dbReference type="PRINTS" id="PR00134">
    <property type="entry name" value="GLHYDRLASE10"/>
</dbReference>
<feature type="chain" id="PRO_5018114089" description="Beta-xylanase" evidence="15">
    <location>
        <begin position="20"/>
        <end position="417"/>
    </location>
</feature>
<keyword evidence="8 13" id="KW-0378">Hydrolase</keyword>
<dbReference type="PANTHER" id="PTHR31490:SF35">
    <property type="entry name" value="ENDO-1,4-BETA-XYLANASE"/>
    <property type="match status" value="1"/>
</dbReference>
<comment type="catalytic activity">
    <reaction evidence="1 13">
        <text>Endohydrolysis of (1-&gt;4)-beta-D-xylosidic linkages in xylans.</text>
        <dbReference type="EC" id="3.2.1.8"/>
    </reaction>
</comment>
<dbReference type="OrthoDB" id="3055998at2759"/>
<feature type="domain" description="CBM1" evidence="16">
    <location>
        <begin position="19"/>
        <end position="55"/>
    </location>
</feature>
<evidence type="ECO:0000259" key="16">
    <source>
        <dbReference type="PROSITE" id="PS51164"/>
    </source>
</evidence>
<dbReference type="Gene3D" id="3.20.20.80">
    <property type="entry name" value="Glycosidases"/>
    <property type="match status" value="1"/>
</dbReference>
<keyword evidence="5" id="KW-0964">Secreted</keyword>